<evidence type="ECO:0000259" key="2">
    <source>
        <dbReference type="SMART" id="SM00347"/>
    </source>
</evidence>
<evidence type="ECO:0000313" key="4">
    <source>
        <dbReference type="Proteomes" id="UP000253370"/>
    </source>
</evidence>
<dbReference type="EMBL" id="QNTQ01000002">
    <property type="protein sequence ID" value="RBI87211.1"/>
    <property type="molecule type" value="Genomic_DNA"/>
</dbReference>
<feature type="region of interest" description="Disordered" evidence="1">
    <location>
        <begin position="114"/>
        <end position="134"/>
    </location>
</feature>
<accession>A0A365UD14</accession>
<gene>
    <name evidence="3" type="ORF">DRV85_03560</name>
</gene>
<evidence type="ECO:0000313" key="3">
    <source>
        <dbReference type="EMBL" id="RBI87211.1"/>
    </source>
</evidence>
<dbReference type="InterPro" id="IPR036388">
    <property type="entry name" value="WH-like_DNA-bd_sf"/>
</dbReference>
<proteinExistence type="predicted"/>
<dbReference type="InterPro" id="IPR026433">
    <property type="entry name" value="MarR_EPS"/>
</dbReference>
<reference evidence="3 4" key="1">
    <citation type="submission" date="2018-07" db="EMBL/GenBank/DDBJ databases">
        <title>Rhodosalinus sp. strain E84T genomic sequence and assembly.</title>
        <authorList>
            <person name="Liu Z.-W."/>
            <person name="Lu D.-C."/>
        </authorList>
    </citation>
    <scope>NUCLEOTIDE SEQUENCE [LARGE SCALE GENOMIC DNA]</scope>
    <source>
        <strain evidence="3 4">E84</strain>
    </source>
</reference>
<feature type="domain" description="HTH marR-type" evidence="2">
    <location>
        <begin position="6"/>
        <end position="112"/>
    </location>
</feature>
<comment type="caution">
    <text evidence="3">The sequence shown here is derived from an EMBL/GenBank/DDBJ whole genome shotgun (WGS) entry which is preliminary data.</text>
</comment>
<dbReference type="Gene3D" id="1.10.10.10">
    <property type="entry name" value="Winged helix-like DNA-binding domain superfamily/Winged helix DNA-binding domain"/>
    <property type="match status" value="1"/>
</dbReference>
<sequence length="134" mass="14749">MAKPVRDASLDQLTERDTELLRAIDAEPAASQRDLARRTGISLGAVNYCLRALGEKGLVKVRNFRASNNKLRYAYVLTPTGLEAKSRLTARFLRRKLAEYERLQAEIAALEAELAGERDPASPAAARKRAPGAE</sequence>
<dbReference type="NCBIfam" id="TIGR04176">
    <property type="entry name" value="MarR_EPS"/>
    <property type="match status" value="1"/>
</dbReference>
<evidence type="ECO:0000256" key="1">
    <source>
        <dbReference type="SAM" id="MobiDB-lite"/>
    </source>
</evidence>
<protein>
    <submittedName>
        <fullName evidence="3">MarR family EPS-associated transcriptional regulator</fullName>
    </submittedName>
</protein>
<dbReference type="SMART" id="SM00347">
    <property type="entry name" value="HTH_MARR"/>
    <property type="match status" value="1"/>
</dbReference>
<dbReference type="InterPro" id="IPR000835">
    <property type="entry name" value="HTH_MarR-typ"/>
</dbReference>
<organism evidence="3 4">
    <name type="scientific">Rhodosalinus halophilus</name>
    <dbReference type="NCBI Taxonomy" id="2259333"/>
    <lineage>
        <taxon>Bacteria</taxon>
        <taxon>Pseudomonadati</taxon>
        <taxon>Pseudomonadota</taxon>
        <taxon>Alphaproteobacteria</taxon>
        <taxon>Rhodobacterales</taxon>
        <taxon>Paracoccaceae</taxon>
        <taxon>Rhodosalinus</taxon>
    </lineage>
</organism>
<dbReference type="Proteomes" id="UP000253370">
    <property type="component" value="Unassembled WGS sequence"/>
</dbReference>
<keyword evidence="4" id="KW-1185">Reference proteome</keyword>
<dbReference type="RefSeq" id="WP_113288059.1">
    <property type="nucleotide sequence ID" value="NZ_QNTQ01000002.1"/>
</dbReference>
<dbReference type="OrthoDB" id="8537236at2"/>
<name>A0A365UD14_9RHOB</name>
<dbReference type="InterPro" id="IPR036390">
    <property type="entry name" value="WH_DNA-bd_sf"/>
</dbReference>
<dbReference type="SUPFAM" id="SSF46785">
    <property type="entry name" value="Winged helix' DNA-binding domain"/>
    <property type="match status" value="1"/>
</dbReference>
<dbReference type="Pfam" id="PF13412">
    <property type="entry name" value="HTH_24"/>
    <property type="match status" value="1"/>
</dbReference>
<dbReference type="AlphaFoldDB" id="A0A365UD14"/>
<dbReference type="GO" id="GO:0003700">
    <property type="term" value="F:DNA-binding transcription factor activity"/>
    <property type="evidence" value="ECO:0007669"/>
    <property type="project" value="InterPro"/>
</dbReference>